<reference evidence="2 3" key="1">
    <citation type="journal article" date="2010" name="J. Bacteriol.">
        <title>The complete genome sequence of Croceibacter atlanticus HTCC2559T.</title>
        <authorList>
            <person name="Oh H.M."/>
            <person name="Kang I."/>
            <person name="Ferriera S."/>
            <person name="Giovannoni S.J."/>
            <person name="Cho J.C."/>
        </authorList>
    </citation>
    <scope>NUCLEOTIDE SEQUENCE [LARGE SCALE GENOMIC DNA]</scope>
    <source>
        <strain evidence="3">ATCC BAA-628 / HTCC2559 / KCTC 12090</strain>
    </source>
</reference>
<evidence type="ECO:0000313" key="2">
    <source>
        <dbReference type="EMBL" id="EAP88289.1"/>
    </source>
</evidence>
<dbReference type="OrthoDB" id="197461at2"/>
<evidence type="ECO:0000259" key="1">
    <source>
        <dbReference type="Pfam" id="PF09834"/>
    </source>
</evidence>
<accession>A3U7S2</accession>
<evidence type="ECO:0000313" key="3">
    <source>
        <dbReference type="Proteomes" id="UP000002297"/>
    </source>
</evidence>
<dbReference type="Pfam" id="PF09834">
    <property type="entry name" value="DUF2061"/>
    <property type="match status" value="1"/>
</dbReference>
<dbReference type="Proteomes" id="UP000002297">
    <property type="component" value="Chromosome"/>
</dbReference>
<dbReference type="STRING" id="216432.CA2559_06000"/>
<dbReference type="AlphaFoldDB" id="A3U7S2"/>
<name>A3U7S2_CROAH</name>
<dbReference type="HOGENOM" id="CLU_160691_3_2_10"/>
<protein>
    <recommendedName>
        <fullName evidence="1">DUF2061 domain-containing protein</fullName>
    </recommendedName>
</protein>
<keyword evidence="3" id="KW-1185">Reference proteome</keyword>
<proteinExistence type="predicted"/>
<sequence length="91" mass="10261">MSQTVDYTTGEADVYEVENASSLPKENIKRSILKTFSWRALGTITTVVVSYIITGTLALAFSIGGIELISKLVLYFFHERAWNQIKWGKNE</sequence>
<gene>
    <name evidence="2" type="ordered locus">CA2559_06000</name>
</gene>
<dbReference type="eggNOG" id="COG3205">
    <property type="taxonomic scope" value="Bacteria"/>
</dbReference>
<feature type="domain" description="DUF2061" evidence="1">
    <location>
        <begin position="32"/>
        <end position="83"/>
    </location>
</feature>
<dbReference type="InterPro" id="IPR018638">
    <property type="entry name" value="DUF2061_membrane"/>
</dbReference>
<dbReference type="KEGG" id="cat:CA2559_06000"/>
<organism evidence="2 3">
    <name type="scientific">Croceibacter atlanticus (strain ATCC BAA-628 / JCM 21780 / CIP 108009 / IAM 15332 / KCTC 12090 / HTCC2559)</name>
    <dbReference type="NCBI Taxonomy" id="216432"/>
    <lineage>
        <taxon>Bacteria</taxon>
        <taxon>Pseudomonadati</taxon>
        <taxon>Bacteroidota</taxon>
        <taxon>Flavobacteriia</taxon>
        <taxon>Flavobacteriales</taxon>
        <taxon>Flavobacteriaceae</taxon>
        <taxon>Croceibacter</taxon>
    </lineage>
</organism>
<dbReference type="RefSeq" id="WP_013186960.1">
    <property type="nucleotide sequence ID" value="NC_014230.1"/>
</dbReference>
<dbReference type="GeneID" id="89452983"/>
<dbReference type="EMBL" id="CP002046">
    <property type="protein sequence ID" value="EAP88289.1"/>
    <property type="molecule type" value="Genomic_DNA"/>
</dbReference>